<feature type="transmembrane region" description="Helical" evidence="1">
    <location>
        <begin position="36"/>
        <end position="57"/>
    </location>
</feature>
<sequence length="242" mass="26968">MLRINQIIKVLGGMKAYAPYTYKSKTDKLVDKIHGILVKLGIFIIVLFALCIALYKFNSCFKTETVVDVILGLYVIGVLIGLIIMILPPILGIKHLVDWKKESLNDFVCEISHDEENAKLLLDYSEKELLYAIHWIQLKINRITMRVSGFFGEKTAVLSVLGLCYSAVQASIGFDKLSKTFIGDLSNVGSTNTVIMFGLALLLGISLGALMLKKVASHQLYLKEIVELTIRIKKDVEDEGSI</sequence>
<comment type="caution">
    <text evidence="2">The sequence shown here is derived from an EMBL/GenBank/DDBJ whole genome shotgun (WGS) entry which is preliminary data.</text>
</comment>
<gene>
    <name evidence="2" type="ORF">AGQ41_22635</name>
</gene>
<feature type="transmembrane region" description="Helical" evidence="1">
    <location>
        <begin position="155"/>
        <end position="174"/>
    </location>
</feature>
<feature type="transmembrane region" description="Helical" evidence="1">
    <location>
        <begin position="69"/>
        <end position="91"/>
    </location>
</feature>
<protein>
    <submittedName>
        <fullName evidence="2">Uncharacterized protein</fullName>
    </submittedName>
</protein>
<dbReference type="AlphaFoldDB" id="A0A5U3S3K0"/>
<reference evidence="2" key="1">
    <citation type="submission" date="2018-07" db="EMBL/GenBank/DDBJ databases">
        <authorList>
            <consortium name="GenomeTrakr network: Whole genome sequencing for foodborne pathogen traceback"/>
        </authorList>
    </citation>
    <scope>NUCLEOTIDE SEQUENCE</scope>
    <source>
        <strain evidence="2">ADRDL-NGUA-38</strain>
    </source>
</reference>
<keyword evidence="1" id="KW-1133">Transmembrane helix</keyword>
<name>A0A5U3S3K0_SALET</name>
<organism evidence="2">
    <name type="scientific">Salmonella enterica I</name>
    <dbReference type="NCBI Taxonomy" id="59201"/>
    <lineage>
        <taxon>Bacteria</taxon>
        <taxon>Pseudomonadati</taxon>
        <taxon>Pseudomonadota</taxon>
        <taxon>Gammaproteobacteria</taxon>
        <taxon>Enterobacterales</taxon>
        <taxon>Enterobacteriaceae</taxon>
        <taxon>Salmonella</taxon>
    </lineage>
</organism>
<evidence type="ECO:0000313" key="2">
    <source>
        <dbReference type="EMBL" id="EBP6617620.1"/>
    </source>
</evidence>
<keyword evidence="1" id="KW-0812">Transmembrane</keyword>
<proteinExistence type="predicted"/>
<accession>A0A5U3S3K0</accession>
<feature type="transmembrane region" description="Helical" evidence="1">
    <location>
        <begin position="194"/>
        <end position="212"/>
    </location>
</feature>
<dbReference type="EMBL" id="AAGMSH010000091">
    <property type="protein sequence ID" value="EBP6617620.1"/>
    <property type="molecule type" value="Genomic_DNA"/>
</dbReference>
<evidence type="ECO:0000256" key="1">
    <source>
        <dbReference type="SAM" id="Phobius"/>
    </source>
</evidence>
<keyword evidence="1" id="KW-0472">Membrane</keyword>